<proteinExistence type="predicted"/>
<evidence type="ECO:0000259" key="1">
    <source>
        <dbReference type="Pfam" id="PF13186"/>
    </source>
</evidence>
<protein>
    <submittedName>
        <fullName evidence="2">Grasp-with-spasm system SPASM domain peptide maturase</fullName>
    </submittedName>
</protein>
<evidence type="ECO:0000313" key="3">
    <source>
        <dbReference type="Proteomes" id="UP001589607"/>
    </source>
</evidence>
<accession>A0ABV5GIW8</accession>
<dbReference type="RefSeq" id="WP_236458131.1">
    <property type="nucleotide sequence ID" value="NZ_CBCSGE010000015.1"/>
</dbReference>
<name>A0ABV5GIW8_9FLAO</name>
<dbReference type="InterPro" id="IPR013785">
    <property type="entry name" value="Aldolase_TIM"/>
</dbReference>
<organism evidence="2 3">
    <name type="scientific">Flavobacterium jumunjinense</name>
    <dbReference type="NCBI Taxonomy" id="998845"/>
    <lineage>
        <taxon>Bacteria</taxon>
        <taxon>Pseudomonadati</taxon>
        <taxon>Bacteroidota</taxon>
        <taxon>Flavobacteriia</taxon>
        <taxon>Flavobacteriales</taxon>
        <taxon>Flavobacteriaceae</taxon>
        <taxon>Flavobacterium</taxon>
    </lineage>
</organism>
<dbReference type="NCBIfam" id="TIGR04085">
    <property type="entry name" value="rSAM_more_4Fe4S"/>
    <property type="match status" value="1"/>
</dbReference>
<dbReference type="SUPFAM" id="SSF102114">
    <property type="entry name" value="Radical SAM enzymes"/>
    <property type="match status" value="1"/>
</dbReference>
<dbReference type="InterPro" id="IPR058240">
    <property type="entry name" value="rSAM_sf"/>
</dbReference>
<reference evidence="2 3" key="1">
    <citation type="submission" date="2024-09" db="EMBL/GenBank/DDBJ databases">
        <authorList>
            <person name="Sun Q."/>
            <person name="Mori K."/>
        </authorList>
    </citation>
    <scope>NUCLEOTIDE SEQUENCE [LARGE SCALE GENOMIC DNA]</scope>
    <source>
        <strain evidence="2 3">CECT 7955</strain>
    </source>
</reference>
<dbReference type="InterPro" id="IPR023885">
    <property type="entry name" value="4Fe4S-binding_SPASM_dom"/>
</dbReference>
<evidence type="ECO:0000313" key="2">
    <source>
        <dbReference type="EMBL" id="MFB9095252.1"/>
    </source>
</evidence>
<dbReference type="InterPro" id="IPR026497">
    <property type="entry name" value="GRASP-with-SPASM"/>
</dbReference>
<dbReference type="NCBIfam" id="TIGR04193">
    <property type="entry name" value="SPASM_w_grasp"/>
    <property type="match status" value="1"/>
</dbReference>
<dbReference type="EMBL" id="JBHMEY010000004">
    <property type="protein sequence ID" value="MFB9095252.1"/>
    <property type="molecule type" value="Genomic_DNA"/>
</dbReference>
<sequence>MMKYFKLFANCIVVKGYKRSVIVDLQRSNVHFIPNDLCEILTKCKNIKIQDIYIEYGEENTEIIKDYFINLENLDLGFFCEEIELDYFPDLKLDYKSPFAINNAIIENFNLKNDYSDTIGQLENLGCEYLELVFYNLIESNDLISFLDSFYYSSIKYIGLIIKDDITINNDFLKNITSTKLRLTKIIIHTSEREELLDFEEFNLTNIIYTQKKITEFKFCGNVDEKYFTSNVSHFTESLNHNSCLNKKIAIDKDGNIKNCPAISQSFGNIKNTTLEEALQHKDLKKYWNITKDQIDVCKDCEFRHVCTDCRAYVEDPENQYSKPLKCGYSPYTNEWEEWSTNPLKQKGIEYYDMQDLVHAKKDK</sequence>
<dbReference type="Gene3D" id="3.20.20.70">
    <property type="entry name" value="Aldolase class I"/>
    <property type="match status" value="1"/>
</dbReference>
<keyword evidence="3" id="KW-1185">Reference proteome</keyword>
<feature type="domain" description="4Fe4S-binding SPASM" evidence="1">
    <location>
        <begin position="245"/>
        <end position="302"/>
    </location>
</feature>
<dbReference type="Proteomes" id="UP001589607">
    <property type="component" value="Unassembled WGS sequence"/>
</dbReference>
<comment type="caution">
    <text evidence="2">The sequence shown here is derived from an EMBL/GenBank/DDBJ whole genome shotgun (WGS) entry which is preliminary data.</text>
</comment>
<dbReference type="Pfam" id="PF13186">
    <property type="entry name" value="SPASM"/>
    <property type="match status" value="1"/>
</dbReference>
<gene>
    <name evidence="2" type="primary">gwsS</name>
    <name evidence="2" type="ORF">ACFFVF_01885</name>
</gene>